<dbReference type="InterPro" id="IPR051166">
    <property type="entry name" value="Threonine_Synthase"/>
</dbReference>
<proteinExistence type="inferred from homology"/>
<dbReference type="PANTHER" id="PTHR42690:SF1">
    <property type="entry name" value="THREONINE SYNTHASE-LIKE 2"/>
    <property type="match status" value="1"/>
</dbReference>
<evidence type="ECO:0000256" key="1">
    <source>
        <dbReference type="ARBA" id="ARBA00001933"/>
    </source>
</evidence>
<keyword evidence="3" id="KW-0663">Pyridoxal phosphate</keyword>
<dbReference type="GO" id="GO:0004795">
    <property type="term" value="F:threonine synthase activity"/>
    <property type="evidence" value="ECO:0007669"/>
    <property type="project" value="TreeGrafter"/>
</dbReference>
<protein>
    <submittedName>
        <fullName evidence="5">ThrC protein</fullName>
    </submittedName>
</protein>
<dbReference type="EMBL" id="CAJNDS010002503">
    <property type="protein sequence ID" value="CAE7501850.1"/>
    <property type="molecule type" value="Genomic_DNA"/>
</dbReference>
<dbReference type="Gene3D" id="3.40.50.1100">
    <property type="match status" value="2"/>
</dbReference>
<gene>
    <name evidence="5" type="primary">thrC</name>
    <name evidence="5" type="ORF">SNAT2548_LOCUS28106</name>
</gene>
<dbReference type="OrthoDB" id="5203861at2759"/>
<comment type="cofactor">
    <cofactor evidence="1">
        <name>pyridoxal 5'-phosphate</name>
        <dbReference type="ChEBI" id="CHEBI:597326"/>
    </cofactor>
</comment>
<feature type="domain" description="Tryptophan synthase beta chain-like PALP" evidence="4">
    <location>
        <begin position="8"/>
        <end position="218"/>
    </location>
</feature>
<dbReference type="InterPro" id="IPR001926">
    <property type="entry name" value="TrpB-like_PALP"/>
</dbReference>
<evidence type="ECO:0000313" key="5">
    <source>
        <dbReference type="EMBL" id="CAE7501850.1"/>
    </source>
</evidence>
<dbReference type="PANTHER" id="PTHR42690">
    <property type="entry name" value="THREONINE SYNTHASE FAMILY MEMBER"/>
    <property type="match status" value="1"/>
</dbReference>
<comment type="similarity">
    <text evidence="2">Belongs to the threonine synthase family.</text>
</comment>
<dbReference type="InterPro" id="IPR036052">
    <property type="entry name" value="TrpB-like_PALP_sf"/>
</dbReference>
<sequence>MPSWRCFRALGNLYEYFLKRNGRRLTVLGATSGDTGGAAIYGMRGKENVECFILFPEGRVSHIQQQQMTSVMDDNVHCVAIKGTFDDCQDIVKDLFADLDFKKEFGLGAVNSINWARIMFQITYYFYTYYKLFPNCDGEMSFSVPTGNFGDILAGYYARRMGLPVKHLIVATNSNDILHRFFTCGKYDKYPVKQTMSPSMDIGISSNFERYLFDLFGKNAEKLSKAMLDFKSCGKLHVQGEDLQKAQKDFVSACATEQHQTDTIRQYETSFGYTLCPHTACGVSAADQLRQSLNWASVQNHKMVVLATAHPGKFADSVTAATGTPVKLPPALAALQSAPTRFQVLGNSAKAVRTAIETTVNGQVSTGVLASLLHVLRKALPCC</sequence>
<comment type="caution">
    <text evidence="5">The sequence shown here is derived from an EMBL/GenBank/DDBJ whole genome shotgun (WGS) entry which is preliminary data.</text>
</comment>
<dbReference type="SUPFAM" id="SSF53686">
    <property type="entry name" value="Tryptophan synthase beta subunit-like PLP-dependent enzymes"/>
    <property type="match status" value="1"/>
</dbReference>
<organism evidence="5 6">
    <name type="scientific">Symbiodinium natans</name>
    <dbReference type="NCBI Taxonomy" id="878477"/>
    <lineage>
        <taxon>Eukaryota</taxon>
        <taxon>Sar</taxon>
        <taxon>Alveolata</taxon>
        <taxon>Dinophyceae</taxon>
        <taxon>Suessiales</taxon>
        <taxon>Symbiodiniaceae</taxon>
        <taxon>Symbiodinium</taxon>
    </lineage>
</organism>
<reference evidence="5" key="1">
    <citation type="submission" date="2021-02" db="EMBL/GenBank/DDBJ databases">
        <authorList>
            <person name="Dougan E. K."/>
            <person name="Rhodes N."/>
            <person name="Thang M."/>
            <person name="Chan C."/>
        </authorList>
    </citation>
    <scope>NUCLEOTIDE SEQUENCE</scope>
</reference>
<dbReference type="InterPro" id="IPR004450">
    <property type="entry name" value="Thr_synthase-like"/>
</dbReference>
<dbReference type="Pfam" id="PF00291">
    <property type="entry name" value="PALP"/>
    <property type="match status" value="1"/>
</dbReference>
<evidence type="ECO:0000256" key="2">
    <source>
        <dbReference type="ARBA" id="ARBA00005517"/>
    </source>
</evidence>
<evidence type="ECO:0000256" key="3">
    <source>
        <dbReference type="ARBA" id="ARBA00022898"/>
    </source>
</evidence>
<keyword evidence="6" id="KW-1185">Reference proteome</keyword>
<name>A0A812SWH8_9DINO</name>
<evidence type="ECO:0000259" key="4">
    <source>
        <dbReference type="Pfam" id="PF00291"/>
    </source>
</evidence>
<dbReference type="Pfam" id="PF24857">
    <property type="entry name" value="THR4_C"/>
    <property type="match status" value="1"/>
</dbReference>
<accession>A0A812SWH8</accession>
<dbReference type="GO" id="GO:0009088">
    <property type="term" value="P:threonine biosynthetic process"/>
    <property type="evidence" value="ECO:0007669"/>
    <property type="project" value="TreeGrafter"/>
</dbReference>
<evidence type="ECO:0000313" key="6">
    <source>
        <dbReference type="Proteomes" id="UP000604046"/>
    </source>
</evidence>
<dbReference type="Proteomes" id="UP000604046">
    <property type="component" value="Unassembled WGS sequence"/>
</dbReference>
<dbReference type="NCBIfam" id="TIGR00260">
    <property type="entry name" value="thrC"/>
    <property type="match status" value="1"/>
</dbReference>
<dbReference type="AlphaFoldDB" id="A0A812SWH8"/>